<dbReference type="RefSeq" id="WP_319614484.1">
    <property type="nucleotide sequence ID" value="NZ_JAWXYB010000018.1"/>
</dbReference>
<evidence type="ECO:0000313" key="1">
    <source>
        <dbReference type="EMBL" id="MDX5931581.1"/>
    </source>
</evidence>
<sequence length="87" mass="9791">MSATKPGLQPHPSDAEALLELHQIAEDRFARPSHRVEARRILKAYASATCRQHQRDALAGVEVEKEPLPANAVMPDIRDEARDWPWA</sequence>
<reference evidence="1 2" key="1">
    <citation type="submission" date="2023-11" db="EMBL/GenBank/DDBJ databases">
        <title>MicrobeMod: A computational toolkit for identifying prokaryotic methylation and restriction-modification with nanopore sequencing.</title>
        <authorList>
            <person name="Crits-Christoph A."/>
            <person name="Kang S.C."/>
            <person name="Lee H."/>
            <person name="Ostrov N."/>
        </authorList>
    </citation>
    <scope>NUCLEOTIDE SEQUENCE [LARGE SCALE GENOMIC DNA]</scope>
    <source>
        <strain evidence="1 2">DSMZ 700</strain>
    </source>
</reference>
<organism evidence="1 2">
    <name type="scientific">Acidiphilium acidophilum</name>
    <name type="common">Thiobacillus acidophilus</name>
    <dbReference type="NCBI Taxonomy" id="76588"/>
    <lineage>
        <taxon>Bacteria</taxon>
        <taxon>Pseudomonadati</taxon>
        <taxon>Pseudomonadota</taxon>
        <taxon>Alphaproteobacteria</taxon>
        <taxon>Acetobacterales</taxon>
        <taxon>Acidocellaceae</taxon>
        <taxon>Acidiphilium</taxon>
    </lineage>
</organism>
<gene>
    <name evidence="1" type="ORF">SIL87_12465</name>
</gene>
<evidence type="ECO:0000313" key="2">
    <source>
        <dbReference type="Proteomes" id="UP001279553"/>
    </source>
</evidence>
<proteinExistence type="predicted"/>
<name>A0AAW9DRQ6_ACIAO</name>
<dbReference type="EMBL" id="JAWXYB010000018">
    <property type="protein sequence ID" value="MDX5931581.1"/>
    <property type="molecule type" value="Genomic_DNA"/>
</dbReference>
<comment type="caution">
    <text evidence="1">The sequence shown here is derived from an EMBL/GenBank/DDBJ whole genome shotgun (WGS) entry which is preliminary data.</text>
</comment>
<dbReference type="Proteomes" id="UP001279553">
    <property type="component" value="Unassembled WGS sequence"/>
</dbReference>
<accession>A0AAW9DRQ6</accession>
<keyword evidence="2" id="KW-1185">Reference proteome</keyword>
<protein>
    <submittedName>
        <fullName evidence="1">Uncharacterized protein</fullName>
    </submittedName>
</protein>
<dbReference type="AlphaFoldDB" id="A0AAW9DRQ6"/>